<name>A0A4C1XG48_EUMVA</name>
<evidence type="ECO:0000256" key="19">
    <source>
        <dbReference type="ARBA" id="ARBA00078285"/>
    </source>
</evidence>
<dbReference type="Pfam" id="PF00501">
    <property type="entry name" value="AMP-binding"/>
    <property type="match status" value="1"/>
</dbReference>
<dbReference type="PANTHER" id="PTHR43107:SF15">
    <property type="entry name" value="FATTY ACID TRANSPORT PROTEIN 3, ISOFORM A"/>
    <property type="match status" value="1"/>
</dbReference>
<dbReference type="InterPro" id="IPR045851">
    <property type="entry name" value="AMP-bd_C_sf"/>
</dbReference>
<evidence type="ECO:0000256" key="13">
    <source>
        <dbReference type="ARBA" id="ARBA00036527"/>
    </source>
</evidence>
<dbReference type="NCBIfam" id="NF006134">
    <property type="entry name" value="PRK08279.1"/>
    <property type="match status" value="1"/>
</dbReference>
<evidence type="ECO:0000256" key="12">
    <source>
        <dbReference type="ARBA" id="ARBA00023140"/>
    </source>
</evidence>
<keyword evidence="6" id="KW-0812">Transmembrane</keyword>
<evidence type="ECO:0000256" key="15">
    <source>
        <dbReference type="ARBA" id="ARBA00046271"/>
    </source>
</evidence>
<dbReference type="GO" id="GO:0004467">
    <property type="term" value="F:long-chain fatty acid-CoA ligase activity"/>
    <property type="evidence" value="ECO:0007669"/>
    <property type="project" value="TreeGrafter"/>
</dbReference>
<gene>
    <name evidence="21" type="primary">Slc27a1</name>
    <name evidence="21" type="ORF">EVAR_45019_1</name>
</gene>
<dbReference type="PROSITE" id="PS00455">
    <property type="entry name" value="AMP_BINDING"/>
    <property type="match status" value="1"/>
</dbReference>
<evidence type="ECO:0000256" key="9">
    <source>
        <dbReference type="ARBA" id="ARBA00022989"/>
    </source>
</evidence>
<comment type="similarity">
    <text evidence="2">Belongs to the ATP-dependent AMP-binding enzyme family.</text>
</comment>
<evidence type="ECO:0000259" key="20">
    <source>
        <dbReference type="Pfam" id="PF00501"/>
    </source>
</evidence>
<evidence type="ECO:0000256" key="3">
    <source>
        <dbReference type="ARBA" id="ARBA00022448"/>
    </source>
</evidence>
<evidence type="ECO:0000256" key="2">
    <source>
        <dbReference type="ARBA" id="ARBA00006432"/>
    </source>
</evidence>
<organism evidence="21 22">
    <name type="scientific">Eumeta variegata</name>
    <name type="common">Bagworm moth</name>
    <name type="synonym">Eumeta japonica</name>
    <dbReference type="NCBI Taxonomy" id="151549"/>
    <lineage>
        <taxon>Eukaryota</taxon>
        <taxon>Metazoa</taxon>
        <taxon>Ecdysozoa</taxon>
        <taxon>Arthropoda</taxon>
        <taxon>Hexapoda</taxon>
        <taxon>Insecta</taxon>
        <taxon>Pterygota</taxon>
        <taxon>Neoptera</taxon>
        <taxon>Endopterygota</taxon>
        <taxon>Lepidoptera</taxon>
        <taxon>Glossata</taxon>
        <taxon>Ditrysia</taxon>
        <taxon>Tineoidea</taxon>
        <taxon>Psychidae</taxon>
        <taxon>Oiketicinae</taxon>
        <taxon>Eumeta</taxon>
    </lineage>
</organism>
<feature type="domain" description="AMP-dependent synthetase/ligase" evidence="20">
    <location>
        <begin position="51"/>
        <end position="356"/>
    </location>
</feature>
<comment type="subcellular location">
    <subcellularLocation>
        <location evidence="1">Cell membrane</location>
        <topology evidence="1">Multi-pass membrane protein</topology>
    </subcellularLocation>
    <subcellularLocation>
        <location evidence="15">Peroxisome membrane</location>
    </subcellularLocation>
</comment>
<comment type="catalytic activity">
    <reaction evidence="13">
        <text>a very long-chain fatty acid + ATP + CoA = a very long-chain fatty acyl-CoA + AMP + diphosphate</text>
        <dbReference type="Rhea" id="RHEA:54536"/>
        <dbReference type="ChEBI" id="CHEBI:30616"/>
        <dbReference type="ChEBI" id="CHEBI:33019"/>
        <dbReference type="ChEBI" id="CHEBI:57287"/>
        <dbReference type="ChEBI" id="CHEBI:58950"/>
        <dbReference type="ChEBI" id="CHEBI:138261"/>
        <dbReference type="ChEBI" id="CHEBI:456215"/>
    </reaction>
    <physiologicalReaction direction="left-to-right" evidence="13">
        <dbReference type="Rhea" id="RHEA:54537"/>
    </physiologicalReaction>
</comment>
<evidence type="ECO:0000313" key="21">
    <source>
        <dbReference type="EMBL" id="GBP61962.1"/>
    </source>
</evidence>
<evidence type="ECO:0000256" key="17">
    <source>
        <dbReference type="ARBA" id="ARBA00060276"/>
    </source>
</evidence>
<dbReference type="InterPro" id="IPR020845">
    <property type="entry name" value="AMP-binding_CS"/>
</dbReference>
<dbReference type="GO" id="GO:0044539">
    <property type="term" value="P:long-chain fatty acid import into cell"/>
    <property type="evidence" value="ECO:0007669"/>
    <property type="project" value="TreeGrafter"/>
</dbReference>
<evidence type="ECO:0000256" key="7">
    <source>
        <dbReference type="ARBA" id="ARBA00022741"/>
    </source>
</evidence>
<dbReference type="GO" id="GO:0005886">
    <property type="term" value="C:plasma membrane"/>
    <property type="evidence" value="ECO:0007669"/>
    <property type="project" value="UniProtKB-SubCell"/>
</dbReference>
<comment type="function">
    <text evidence="17">Acyl-CoA synthetase required for both the import of long chain fatty acids (LCFAs) (C14-C18) and the activation very long chain fatty acids (VLCFAs) (C20-C26) by esterification of the fatty acids into metabolically active CoA-thioesters for subsequent degradation or incorporation into phospholipids. The transport and fatty acyl-CoA synthetase activities are genetically separable and are thus independent activities. Esterifies VLCFAs in the peroxisome matrix. The VLCFAs are actively transported into peroxisomes by a PXA1-PXA2 heterodimeric transporter in the peroxisomal membrane.</text>
</comment>
<keyword evidence="4" id="KW-1003">Cell membrane</keyword>
<keyword evidence="8" id="KW-0067">ATP-binding</keyword>
<keyword evidence="7" id="KW-0547">Nucleotide-binding</keyword>
<dbReference type="GO" id="GO:0005789">
    <property type="term" value="C:endoplasmic reticulum membrane"/>
    <property type="evidence" value="ECO:0007669"/>
    <property type="project" value="TreeGrafter"/>
</dbReference>
<keyword evidence="22" id="KW-1185">Reference proteome</keyword>
<dbReference type="SUPFAM" id="SSF56801">
    <property type="entry name" value="Acetyl-CoA synthetase-like"/>
    <property type="match status" value="1"/>
</dbReference>
<dbReference type="GO" id="GO:0005778">
    <property type="term" value="C:peroxisomal membrane"/>
    <property type="evidence" value="ECO:0007669"/>
    <property type="project" value="UniProtKB-SubCell"/>
</dbReference>
<keyword evidence="3" id="KW-0813">Transport</keyword>
<keyword evidence="12" id="KW-0576">Peroxisome</keyword>
<evidence type="ECO:0000256" key="6">
    <source>
        <dbReference type="ARBA" id="ARBA00022692"/>
    </source>
</evidence>
<dbReference type="GO" id="GO:0005524">
    <property type="term" value="F:ATP binding"/>
    <property type="evidence" value="ECO:0007669"/>
    <property type="project" value="UniProtKB-KW"/>
</dbReference>
<evidence type="ECO:0000256" key="14">
    <source>
        <dbReference type="ARBA" id="ARBA00041297"/>
    </source>
</evidence>
<comment type="catalytic activity">
    <reaction evidence="16">
        <text>tetracosanoate + ATP + CoA = tetracosanoyl-CoA + AMP + diphosphate</text>
        <dbReference type="Rhea" id="RHEA:33639"/>
        <dbReference type="ChEBI" id="CHEBI:30616"/>
        <dbReference type="ChEBI" id="CHEBI:31014"/>
        <dbReference type="ChEBI" id="CHEBI:33019"/>
        <dbReference type="ChEBI" id="CHEBI:57287"/>
        <dbReference type="ChEBI" id="CHEBI:65052"/>
        <dbReference type="ChEBI" id="CHEBI:456215"/>
    </reaction>
    <physiologicalReaction direction="left-to-right" evidence="16">
        <dbReference type="Rhea" id="RHEA:33640"/>
    </physiologicalReaction>
</comment>
<evidence type="ECO:0000313" key="22">
    <source>
        <dbReference type="Proteomes" id="UP000299102"/>
    </source>
</evidence>
<keyword evidence="10" id="KW-0445">Lipid transport</keyword>
<evidence type="ECO:0000256" key="18">
    <source>
        <dbReference type="ARBA" id="ARBA00068795"/>
    </source>
</evidence>
<dbReference type="AlphaFoldDB" id="A0A4C1XG48"/>
<evidence type="ECO:0000256" key="11">
    <source>
        <dbReference type="ARBA" id="ARBA00023136"/>
    </source>
</evidence>
<dbReference type="Gene3D" id="3.40.50.12780">
    <property type="entry name" value="N-terminal domain of ligase-like"/>
    <property type="match status" value="1"/>
</dbReference>
<evidence type="ECO:0000256" key="1">
    <source>
        <dbReference type="ARBA" id="ARBA00004651"/>
    </source>
</evidence>
<proteinExistence type="inferred from homology"/>
<evidence type="ECO:0000256" key="8">
    <source>
        <dbReference type="ARBA" id="ARBA00022840"/>
    </source>
</evidence>
<dbReference type="OrthoDB" id="288590at2759"/>
<keyword evidence="9" id="KW-1133">Transmembrane helix</keyword>
<dbReference type="FunFam" id="3.40.50.12780:FF:000019">
    <property type="entry name" value="Long-chain fatty acid transporter"/>
    <property type="match status" value="1"/>
</dbReference>
<comment type="caution">
    <text evidence="21">The sequence shown here is derived from an EMBL/GenBank/DDBJ whole genome shotgun (WGS) entry which is preliminary data.</text>
</comment>
<dbReference type="Proteomes" id="UP000299102">
    <property type="component" value="Unassembled WGS sequence"/>
</dbReference>
<sequence>MPTAPVDEIYYPIIYLKTWGRLGLRVLVSTIVRVRMWEKHEAGVVSVWSKVCVQHADKKALIMGDRALTFSEGDALSNRVAWYFKRQGFKRGEVIAVYMETQPEYVFIWLGLAKLGVIGSLVNSNLRGAQLLHCLRVASCKALICAIKEIKDELRDMPLFQYNFLDRKTAEIIGDAMPLAAELKEMPSDAVTDAVATKLHDTLLYIYTSGTTGLPKAAIITNIRYLLIASGVQTCGSLKSSDVVYNPLPLHHTAGGVLGVGQALTHGNTVVLRKKFSASNYWQDAAKYECTVAQYIGEICRYLLAVPPGPADRAHKVRMIVGNGLRPHIWEQFVQRFGIHRVLEFYGATEGNSNLVNLDSKVGAVGILSGLLSFIYPITLVKCDQISGEILRDSNGLCVPCEPQEPGLLLGKIDTKKEVCTFAGYADKAASENKVVRNVRKHGDCYFNSGDILVMDHYGYFYFRDRTGDTFRWRGENVSTAEVESLISTLIGLKDTIVFGVTIPNVEGKAGLVAIADPDNKLDLDVLSRGLQSNLPTYARPLFLRILTKTPVTATFKLKKKELLEQGFDPQLHEDPMYFLDQKSGCYLPLTRRLYEDIIEGVVKL</sequence>
<protein>
    <recommendedName>
        <fullName evidence="18">Very long-chain fatty acid transport protein</fullName>
    </recommendedName>
    <alternativeName>
        <fullName evidence="14">Long-chain-fatty-acid--CoA ligase</fullName>
    </alternativeName>
    <alternativeName>
        <fullName evidence="19">Very-long-chain acyl-CoA synthetase</fullName>
    </alternativeName>
</protein>
<evidence type="ECO:0000256" key="5">
    <source>
        <dbReference type="ARBA" id="ARBA00022598"/>
    </source>
</evidence>
<evidence type="ECO:0000256" key="16">
    <source>
        <dbReference type="ARBA" id="ARBA00048666"/>
    </source>
</evidence>
<keyword evidence="5" id="KW-0436">Ligase</keyword>
<evidence type="ECO:0000256" key="10">
    <source>
        <dbReference type="ARBA" id="ARBA00023055"/>
    </source>
</evidence>
<dbReference type="PANTHER" id="PTHR43107">
    <property type="entry name" value="LONG-CHAIN FATTY ACID TRANSPORT PROTEIN"/>
    <property type="match status" value="1"/>
</dbReference>
<reference evidence="21 22" key="1">
    <citation type="journal article" date="2019" name="Commun. Biol.">
        <title>The bagworm genome reveals a unique fibroin gene that provides high tensile strength.</title>
        <authorList>
            <person name="Kono N."/>
            <person name="Nakamura H."/>
            <person name="Ohtoshi R."/>
            <person name="Tomita M."/>
            <person name="Numata K."/>
            <person name="Arakawa K."/>
        </authorList>
    </citation>
    <scope>NUCLEOTIDE SEQUENCE [LARGE SCALE GENOMIC DNA]</scope>
</reference>
<keyword evidence="11" id="KW-0472">Membrane</keyword>
<dbReference type="EMBL" id="BGZK01000827">
    <property type="protein sequence ID" value="GBP61962.1"/>
    <property type="molecule type" value="Genomic_DNA"/>
</dbReference>
<dbReference type="GO" id="GO:0005324">
    <property type="term" value="F:long-chain fatty acid transmembrane transporter activity"/>
    <property type="evidence" value="ECO:0007669"/>
    <property type="project" value="TreeGrafter"/>
</dbReference>
<evidence type="ECO:0000256" key="4">
    <source>
        <dbReference type="ARBA" id="ARBA00022475"/>
    </source>
</evidence>
<dbReference type="Gene3D" id="3.30.300.30">
    <property type="match status" value="1"/>
</dbReference>
<accession>A0A4C1XG48</accession>
<dbReference type="InterPro" id="IPR000873">
    <property type="entry name" value="AMP-dep_synth/lig_dom"/>
</dbReference>
<dbReference type="InterPro" id="IPR042099">
    <property type="entry name" value="ANL_N_sf"/>
</dbReference>
<dbReference type="STRING" id="151549.A0A4C1XG48"/>